<dbReference type="EMBL" id="JACIFF010000005">
    <property type="protein sequence ID" value="MBB4079635.1"/>
    <property type="molecule type" value="Genomic_DNA"/>
</dbReference>
<keyword evidence="3" id="KW-1185">Reference proteome</keyword>
<sequence length="140" mass="15744">MPFLVLLLLLLASPPGANKTGTLVLRVDHIEEAVGSLWIGIYESEDDFLDRDKARLVRHTVTTTGCERVDIDKLTVGKRYAIAVFHDLNDNGELDTNFLGLPAEPWALSQSLRSWFRRPRFGEMSFVFDPDVGLPPLVLH</sequence>
<name>A0A840E7N7_9BACT</name>
<dbReference type="AlphaFoldDB" id="A0A840E7N7"/>
<protein>
    <submittedName>
        <fullName evidence="2">Uncharacterized protein (DUF2141 family)</fullName>
    </submittedName>
</protein>
<dbReference type="Pfam" id="PF09912">
    <property type="entry name" value="DUF2141"/>
    <property type="match status" value="1"/>
</dbReference>
<evidence type="ECO:0000256" key="1">
    <source>
        <dbReference type="SAM" id="SignalP"/>
    </source>
</evidence>
<feature type="signal peptide" evidence="1">
    <location>
        <begin position="1"/>
        <end position="19"/>
    </location>
</feature>
<keyword evidence="1" id="KW-0732">Signal</keyword>
<feature type="chain" id="PRO_5032896195" evidence="1">
    <location>
        <begin position="20"/>
        <end position="140"/>
    </location>
</feature>
<reference evidence="2 3" key="1">
    <citation type="submission" date="2020-08" db="EMBL/GenBank/DDBJ databases">
        <title>Genomic Encyclopedia of Type Strains, Phase IV (KMG-IV): sequencing the most valuable type-strain genomes for metagenomic binning, comparative biology and taxonomic classification.</title>
        <authorList>
            <person name="Goeker M."/>
        </authorList>
    </citation>
    <scope>NUCLEOTIDE SEQUENCE [LARGE SCALE GENOMIC DNA]</scope>
    <source>
        <strain evidence="2 3">DSM 105137</strain>
    </source>
</reference>
<organism evidence="2 3">
    <name type="scientific">Neolewinella aquimaris</name>
    <dbReference type="NCBI Taxonomy" id="1835722"/>
    <lineage>
        <taxon>Bacteria</taxon>
        <taxon>Pseudomonadati</taxon>
        <taxon>Bacteroidota</taxon>
        <taxon>Saprospiria</taxon>
        <taxon>Saprospirales</taxon>
        <taxon>Lewinellaceae</taxon>
        <taxon>Neolewinella</taxon>
    </lineage>
</organism>
<dbReference type="Proteomes" id="UP000576209">
    <property type="component" value="Unassembled WGS sequence"/>
</dbReference>
<evidence type="ECO:0000313" key="3">
    <source>
        <dbReference type="Proteomes" id="UP000576209"/>
    </source>
</evidence>
<comment type="caution">
    <text evidence="2">The sequence shown here is derived from an EMBL/GenBank/DDBJ whole genome shotgun (WGS) entry which is preliminary data.</text>
</comment>
<dbReference type="RefSeq" id="WP_183495870.1">
    <property type="nucleotide sequence ID" value="NZ_JACIFF010000005.1"/>
</dbReference>
<proteinExistence type="predicted"/>
<dbReference type="InterPro" id="IPR018673">
    <property type="entry name" value="DUF2141"/>
</dbReference>
<gene>
    <name evidence="2" type="ORF">GGR28_002260</name>
</gene>
<accession>A0A840E7N7</accession>
<evidence type="ECO:0000313" key="2">
    <source>
        <dbReference type="EMBL" id="MBB4079635.1"/>
    </source>
</evidence>